<evidence type="ECO:0000256" key="1">
    <source>
        <dbReference type="SAM" id="MobiDB-lite"/>
    </source>
</evidence>
<evidence type="ECO:0000313" key="2">
    <source>
        <dbReference type="EMBL" id="CAH2107847.1"/>
    </source>
</evidence>
<dbReference type="Proteomes" id="UP001153954">
    <property type="component" value="Unassembled WGS sequence"/>
</dbReference>
<comment type="caution">
    <text evidence="2">The sequence shown here is derived from an EMBL/GenBank/DDBJ whole genome shotgun (WGS) entry which is preliminary data.</text>
</comment>
<feature type="compositionally biased region" description="Gly residues" evidence="1">
    <location>
        <begin position="15"/>
        <end position="27"/>
    </location>
</feature>
<sequence>MRVRARRQHGADWARGGGGAPRAGAGEGRPRPAPPANDAVIARRPAPSAARPALARPARRSASLRRYIAPRFGRGSLGALYHSHLVIYKHNRYNFWVLR</sequence>
<evidence type="ECO:0000313" key="3">
    <source>
        <dbReference type="Proteomes" id="UP001153954"/>
    </source>
</evidence>
<accession>A0AAU9V983</accession>
<reference evidence="2" key="1">
    <citation type="submission" date="2022-03" db="EMBL/GenBank/DDBJ databases">
        <authorList>
            <person name="Tunstrom K."/>
        </authorList>
    </citation>
    <scope>NUCLEOTIDE SEQUENCE</scope>
</reference>
<keyword evidence="3" id="KW-1185">Reference proteome</keyword>
<organism evidence="2 3">
    <name type="scientific">Euphydryas editha</name>
    <name type="common">Edith's checkerspot</name>
    <dbReference type="NCBI Taxonomy" id="104508"/>
    <lineage>
        <taxon>Eukaryota</taxon>
        <taxon>Metazoa</taxon>
        <taxon>Ecdysozoa</taxon>
        <taxon>Arthropoda</taxon>
        <taxon>Hexapoda</taxon>
        <taxon>Insecta</taxon>
        <taxon>Pterygota</taxon>
        <taxon>Neoptera</taxon>
        <taxon>Endopterygota</taxon>
        <taxon>Lepidoptera</taxon>
        <taxon>Glossata</taxon>
        <taxon>Ditrysia</taxon>
        <taxon>Papilionoidea</taxon>
        <taxon>Nymphalidae</taxon>
        <taxon>Nymphalinae</taxon>
        <taxon>Euphydryas</taxon>
    </lineage>
</organism>
<dbReference type="EMBL" id="CAKOGL010000030">
    <property type="protein sequence ID" value="CAH2107847.1"/>
    <property type="molecule type" value="Genomic_DNA"/>
</dbReference>
<name>A0AAU9V983_EUPED</name>
<protein>
    <submittedName>
        <fullName evidence="2">Uncharacterized protein</fullName>
    </submittedName>
</protein>
<gene>
    <name evidence="2" type="ORF">EEDITHA_LOCUS21839</name>
</gene>
<dbReference type="AlphaFoldDB" id="A0AAU9V983"/>
<feature type="region of interest" description="Disordered" evidence="1">
    <location>
        <begin position="1"/>
        <end position="57"/>
    </location>
</feature>
<proteinExistence type="predicted"/>
<feature type="compositionally biased region" description="Low complexity" evidence="1">
    <location>
        <begin position="42"/>
        <end position="56"/>
    </location>
</feature>